<dbReference type="EMBL" id="JACSIT010000037">
    <property type="protein sequence ID" value="MBC6992749.1"/>
    <property type="molecule type" value="Genomic_DNA"/>
</dbReference>
<evidence type="ECO:0000313" key="5">
    <source>
        <dbReference type="EMBL" id="MBC6992749.1"/>
    </source>
</evidence>
<dbReference type="Pfam" id="PF01553">
    <property type="entry name" value="Acyltransferase"/>
    <property type="match status" value="1"/>
</dbReference>
<dbReference type="Proteomes" id="UP000650081">
    <property type="component" value="Unassembled WGS sequence"/>
</dbReference>
<proteinExistence type="predicted"/>
<accession>A0A923PK25</accession>
<evidence type="ECO:0000259" key="4">
    <source>
        <dbReference type="SMART" id="SM00563"/>
    </source>
</evidence>
<gene>
    <name evidence="5" type="ORF">H9S92_01115</name>
</gene>
<dbReference type="SMART" id="SM00563">
    <property type="entry name" value="PlsC"/>
    <property type="match status" value="1"/>
</dbReference>
<dbReference type="AlphaFoldDB" id="A0A923PK25"/>
<dbReference type="GO" id="GO:0006654">
    <property type="term" value="P:phosphatidic acid biosynthetic process"/>
    <property type="evidence" value="ECO:0007669"/>
    <property type="project" value="TreeGrafter"/>
</dbReference>
<protein>
    <submittedName>
        <fullName evidence="5">1-acyl-sn-glycerol-3-phosphate acyltransferase</fullName>
    </submittedName>
</protein>
<dbReference type="GO" id="GO:0003841">
    <property type="term" value="F:1-acylglycerol-3-phosphate O-acyltransferase activity"/>
    <property type="evidence" value="ECO:0007669"/>
    <property type="project" value="TreeGrafter"/>
</dbReference>
<reference evidence="5" key="1">
    <citation type="submission" date="2020-08" db="EMBL/GenBank/DDBJ databases">
        <title>Lewinella bacteria from marine environments.</title>
        <authorList>
            <person name="Zhong Y."/>
        </authorList>
    </citation>
    <scope>NUCLEOTIDE SEQUENCE</scope>
    <source>
        <strain evidence="5">KCTC 42187</strain>
    </source>
</reference>
<dbReference type="PANTHER" id="PTHR10434">
    <property type="entry name" value="1-ACYL-SN-GLYCEROL-3-PHOSPHATE ACYLTRANSFERASE"/>
    <property type="match status" value="1"/>
</dbReference>
<feature type="domain" description="Phospholipid/glycerol acyltransferase" evidence="4">
    <location>
        <begin position="16"/>
        <end position="128"/>
    </location>
</feature>
<evidence type="ECO:0000256" key="1">
    <source>
        <dbReference type="ARBA" id="ARBA00005189"/>
    </source>
</evidence>
<dbReference type="InterPro" id="IPR002123">
    <property type="entry name" value="Plipid/glycerol_acylTrfase"/>
</dbReference>
<organism evidence="5 6">
    <name type="scientific">Neolewinella lacunae</name>
    <dbReference type="NCBI Taxonomy" id="1517758"/>
    <lineage>
        <taxon>Bacteria</taxon>
        <taxon>Pseudomonadati</taxon>
        <taxon>Bacteroidota</taxon>
        <taxon>Saprospiria</taxon>
        <taxon>Saprospirales</taxon>
        <taxon>Lewinellaceae</taxon>
        <taxon>Neolewinella</taxon>
    </lineage>
</organism>
<evidence type="ECO:0000256" key="2">
    <source>
        <dbReference type="ARBA" id="ARBA00022679"/>
    </source>
</evidence>
<dbReference type="SUPFAM" id="SSF69593">
    <property type="entry name" value="Glycerol-3-phosphate (1)-acyltransferase"/>
    <property type="match status" value="1"/>
</dbReference>
<keyword evidence="2" id="KW-0808">Transferase</keyword>
<evidence type="ECO:0000313" key="6">
    <source>
        <dbReference type="Proteomes" id="UP000650081"/>
    </source>
</evidence>
<keyword evidence="6" id="KW-1185">Reference proteome</keyword>
<keyword evidence="3 5" id="KW-0012">Acyltransferase</keyword>
<sequence>MRIVDHNVGKWPEKYVLPVAPHTSNRDFFYGVYSRMVIREYVNFVGKSSLFRGPLGLVLRWMGGVPVEREKRTNFVDSVVALFRQRDEFRLCIAVEGTRKKVDHFKTGFYFIALKAGVPLLPCKFDFANGIIEFAPPYYPTGDIRVDFDFLYRYFDGVQGLVPENSFTYDPAVLDLLPEVRQ</sequence>
<comment type="pathway">
    <text evidence="1">Lipid metabolism.</text>
</comment>
<dbReference type="PANTHER" id="PTHR10434:SF9">
    <property type="entry name" value="PHOSPHOLIPID_GLYCEROL ACYLTRANSFERASE DOMAIN-CONTAINING PROTEIN"/>
    <property type="match status" value="1"/>
</dbReference>
<evidence type="ECO:0000256" key="3">
    <source>
        <dbReference type="ARBA" id="ARBA00023315"/>
    </source>
</evidence>
<name>A0A923PK25_9BACT</name>
<comment type="caution">
    <text evidence="5">The sequence shown here is derived from an EMBL/GenBank/DDBJ whole genome shotgun (WGS) entry which is preliminary data.</text>
</comment>